<gene>
    <name evidence="2" type="ORF">CPJ18_22070</name>
</gene>
<feature type="compositionally biased region" description="Basic and acidic residues" evidence="1">
    <location>
        <begin position="1"/>
        <end position="21"/>
    </location>
</feature>
<evidence type="ECO:0000313" key="2">
    <source>
        <dbReference type="EMBL" id="POO49140.1"/>
    </source>
</evidence>
<dbReference type="RefSeq" id="WP_103660048.1">
    <property type="nucleotide sequence ID" value="NZ_NXEJ01000011.1"/>
</dbReference>
<reference evidence="2 3" key="1">
    <citation type="journal article" date="2018" name="Syst. Appl. Microbiol.">
        <title>Agrobacterium rosae sp. nov., isolated from galls on different agricultural crops.</title>
        <authorList>
            <person name="Kuzmanovic N."/>
            <person name="Pulawska J."/>
            <person name="Smalla K."/>
            <person name="Nesme X."/>
        </authorList>
    </citation>
    <scope>NUCLEOTIDE SEQUENCE [LARGE SCALE GENOMIC DNA]</scope>
    <source>
        <strain evidence="2 3">NCPPB 1650</strain>
    </source>
</reference>
<proteinExistence type="predicted"/>
<protein>
    <submittedName>
        <fullName evidence="2">Uncharacterized protein</fullName>
    </submittedName>
</protein>
<sequence>MKEKLLKIDKRKTPEHREHLKNIGRKKGQPKIEGSGVKKIPEEVKEAMAAKTMDAVAVMADVMMNSSNDTARVKAAAYFLDPFVPKAATNVNVNHAVSIADMLSQINQMRLKDETKTIDITPHEEPVVELLIEPVVIDRD</sequence>
<dbReference type="AlphaFoldDB" id="A0AAE5RTX6"/>
<evidence type="ECO:0000313" key="3">
    <source>
        <dbReference type="Proteomes" id="UP000237447"/>
    </source>
</evidence>
<dbReference type="GeneID" id="86882003"/>
<dbReference type="Proteomes" id="UP000237447">
    <property type="component" value="Unassembled WGS sequence"/>
</dbReference>
<comment type="caution">
    <text evidence="2">The sequence shown here is derived from an EMBL/GenBank/DDBJ whole genome shotgun (WGS) entry which is preliminary data.</text>
</comment>
<feature type="region of interest" description="Disordered" evidence="1">
    <location>
        <begin position="1"/>
        <end position="38"/>
    </location>
</feature>
<evidence type="ECO:0000256" key="1">
    <source>
        <dbReference type="SAM" id="MobiDB-lite"/>
    </source>
</evidence>
<dbReference type="EMBL" id="NXEJ01000011">
    <property type="protein sequence ID" value="POO49140.1"/>
    <property type="molecule type" value="Genomic_DNA"/>
</dbReference>
<organism evidence="2 3">
    <name type="scientific">Agrobacterium rosae</name>
    <dbReference type="NCBI Taxonomy" id="1972867"/>
    <lineage>
        <taxon>Bacteria</taxon>
        <taxon>Pseudomonadati</taxon>
        <taxon>Pseudomonadota</taxon>
        <taxon>Alphaproteobacteria</taxon>
        <taxon>Hyphomicrobiales</taxon>
        <taxon>Rhizobiaceae</taxon>
        <taxon>Rhizobium/Agrobacterium group</taxon>
        <taxon>Agrobacterium</taxon>
    </lineage>
</organism>
<accession>A0AAE5RTX6</accession>
<name>A0AAE5RTX6_9HYPH</name>